<reference evidence="1" key="1">
    <citation type="submission" date="2018-05" db="EMBL/GenBank/DDBJ databases">
        <authorList>
            <person name="Lanie J.A."/>
            <person name="Ng W.-L."/>
            <person name="Kazmierczak K.M."/>
            <person name="Andrzejewski T.M."/>
            <person name="Davidsen T.M."/>
            <person name="Wayne K.J."/>
            <person name="Tettelin H."/>
            <person name="Glass J.I."/>
            <person name="Rusch D."/>
            <person name="Podicherti R."/>
            <person name="Tsui H.-C.T."/>
            <person name="Winkler M.E."/>
        </authorList>
    </citation>
    <scope>NUCLEOTIDE SEQUENCE</scope>
</reference>
<proteinExistence type="predicted"/>
<name>A0A382A4Z1_9ZZZZ</name>
<sequence length="51" mass="6009">MGQKVQLDAYLETSECKIVQARLKRIYETPIRGERAHRLRRGWNVTGQHTN</sequence>
<evidence type="ECO:0000313" key="1">
    <source>
        <dbReference type="EMBL" id="SVA96585.1"/>
    </source>
</evidence>
<gene>
    <name evidence="1" type="ORF">METZ01_LOCUS149439</name>
</gene>
<dbReference type="AlphaFoldDB" id="A0A382A4Z1"/>
<accession>A0A382A4Z1</accession>
<organism evidence="1">
    <name type="scientific">marine metagenome</name>
    <dbReference type="NCBI Taxonomy" id="408172"/>
    <lineage>
        <taxon>unclassified sequences</taxon>
        <taxon>metagenomes</taxon>
        <taxon>ecological metagenomes</taxon>
    </lineage>
</organism>
<dbReference type="EMBL" id="UINC01023929">
    <property type="protein sequence ID" value="SVA96585.1"/>
    <property type="molecule type" value="Genomic_DNA"/>
</dbReference>
<protein>
    <submittedName>
        <fullName evidence="1">Uncharacterized protein</fullName>
    </submittedName>
</protein>